<dbReference type="Proteomes" id="UP000755104">
    <property type="component" value="Unassembled WGS sequence"/>
</dbReference>
<evidence type="ECO:0000259" key="8">
    <source>
        <dbReference type="Pfam" id="PF00462"/>
    </source>
</evidence>
<dbReference type="PRINTS" id="PR00160">
    <property type="entry name" value="GLUTAREDOXIN"/>
</dbReference>
<dbReference type="PANTHER" id="PTHR46679:SF1">
    <property type="entry name" value="GLUTAREDOXIN-2, MITOCHONDRIAL"/>
    <property type="match status" value="1"/>
</dbReference>
<dbReference type="InterPro" id="IPR014025">
    <property type="entry name" value="Glutaredoxin_subgr"/>
</dbReference>
<keyword evidence="10" id="KW-1185">Reference proteome</keyword>
<keyword evidence="5" id="KW-1015">Disulfide bond</keyword>
<evidence type="ECO:0000256" key="7">
    <source>
        <dbReference type="RuleBase" id="RU364065"/>
    </source>
</evidence>
<comment type="caution">
    <text evidence="9">The sequence shown here is derived from an EMBL/GenBank/DDBJ whole genome shotgun (WGS) entry which is preliminary data.</text>
</comment>
<organism evidence="9 10">
    <name type="scientific">Qipengyuania qiaonensis</name>
    <dbReference type="NCBI Taxonomy" id="2867240"/>
    <lineage>
        <taxon>Bacteria</taxon>
        <taxon>Pseudomonadati</taxon>
        <taxon>Pseudomonadota</taxon>
        <taxon>Alphaproteobacteria</taxon>
        <taxon>Sphingomonadales</taxon>
        <taxon>Erythrobacteraceae</taxon>
        <taxon>Qipengyuania</taxon>
    </lineage>
</organism>
<comment type="function">
    <text evidence="1 7">Has a glutathione-disulfide oxidoreductase activity in the presence of NADPH and glutathione reductase. Reduces low molecular weight disulfides and proteins.</text>
</comment>
<dbReference type="CDD" id="cd03418">
    <property type="entry name" value="GRX_GRXb_1_3_like"/>
    <property type="match status" value="1"/>
</dbReference>
<gene>
    <name evidence="9" type="primary">grxC</name>
    <name evidence="9" type="ORF">K3174_01630</name>
</gene>
<evidence type="ECO:0000256" key="4">
    <source>
        <dbReference type="ARBA" id="ARBA00022982"/>
    </source>
</evidence>
<evidence type="ECO:0000256" key="3">
    <source>
        <dbReference type="ARBA" id="ARBA00022448"/>
    </source>
</evidence>
<proteinExistence type="inferred from homology"/>
<evidence type="ECO:0000256" key="2">
    <source>
        <dbReference type="ARBA" id="ARBA00007787"/>
    </source>
</evidence>
<dbReference type="RefSeq" id="WP_221555131.1">
    <property type="nucleotide sequence ID" value="NZ_JAIGNO010000001.1"/>
</dbReference>
<protein>
    <recommendedName>
        <fullName evidence="7">Glutaredoxin</fullName>
    </recommendedName>
</protein>
<evidence type="ECO:0000256" key="5">
    <source>
        <dbReference type="ARBA" id="ARBA00023157"/>
    </source>
</evidence>
<evidence type="ECO:0000256" key="1">
    <source>
        <dbReference type="ARBA" id="ARBA00002549"/>
    </source>
</evidence>
<dbReference type="NCBIfam" id="TIGR02181">
    <property type="entry name" value="GRX_bact"/>
    <property type="match status" value="1"/>
</dbReference>
<accession>A0ABS7J1S6</accession>
<dbReference type="Gene3D" id="3.40.30.10">
    <property type="entry name" value="Glutaredoxin"/>
    <property type="match status" value="1"/>
</dbReference>
<dbReference type="PANTHER" id="PTHR46679">
    <property type="match status" value="1"/>
</dbReference>
<dbReference type="SUPFAM" id="SSF52833">
    <property type="entry name" value="Thioredoxin-like"/>
    <property type="match status" value="1"/>
</dbReference>
<feature type="domain" description="Glutaredoxin" evidence="8">
    <location>
        <begin position="6"/>
        <end position="66"/>
    </location>
</feature>
<keyword evidence="3 7" id="KW-0813">Transport</keyword>
<sequence>MSQPQVDIYTKFGCGYCFRAKRLLDEKGVDYTEFDITMGGARRDEMLQRAPTAMTVPQIFIGDTHVGGSVELAALEREGKLDALLNG</sequence>
<keyword evidence="7" id="KW-0963">Cytoplasm</keyword>
<dbReference type="InterPro" id="IPR002109">
    <property type="entry name" value="Glutaredoxin"/>
</dbReference>
<keyword evidence="4 7" id="KW-0249">Electron transport</keyword>
<evidence type="ECO:0000256" key="6">
    <source>
        <dbReference type="ARBA" id="ARBA00023284"/>
    </source>
</evidence>
<dbReference type="PROSITE" id="PS51354">
    <property type="entry name" value="GLUTAREDOXIN_2"/>
    <property type="match status" value="1"/>
</dbReference>
<dbReference type="InterPro" id="IPR036249">
    <property type="entry name" value="Thioredoxin-like_sf"/>
</dbReference>
<name>A0ABS7J1S6_9SPHN</name>
<comment type="similarity">
    <text evidence="2 7">Belongs to the glutaredoxin family.</text>
</comment>
<dbReference type="EMBL" id="JAIGNO010000001">
    <property type="protein sequence ID" value="MBX7481217.1"/>
    <property type="molecule type" value="Genomic_DNA"/>
</dbReference>
<dbReference type="InterPro" id="IPR011900">
    <property type="entry name" value="GRX_bact"/>
</dbReference>
<reference evidence="9 10" key="1">
    <citation type="submission" date="2021-08" db="EMBL/GenBank/DDBJ databases">
        <title>Comparative Genomics Analysis of the Genus Qipengyuania Reveals Extensive Genetic Diversity and Metabolic Versatility, Including the Description of Fifteen Novel Species.</title>
        <authorList>
            <person name="Liu Y."/>
        </authorList>
    </citation>
    <scope>NUCLEOTIDE SEQUENCE [LARGE SCALE GENOMIC DNA]</scope>
    <source>
        <strain evidence="9 10">6D47A</strain>
    </source>
</reference>
<evidence type="ECO:0000313" key="10">
    <source>
        <dbReference type="Proteomes" id="UP000755104"/>
    </source>
</evidence>
<keyword evidence="6 7" id="KW-0676">Redox-active center</keyword>
<evidence type="ECO:0000313" key="9">
    <source>
        <dbReference type="EMBL" id="MBX7481217.1"/>
    </source>
</evidence>
<dbReference type="Pfam" id="PF00462">
    <property type="entry name" value="Glutaredoxin"/>
    <property type="match status" value="1"/>
</dbReference>